<dbReference type="AlphaFoldDB" id="A0A8I0P7E9"/>
<dbReference type="Proteomes" id="UP000629287">
    <property type="component" value="Unassembled WGS sequence"/>
</dbReference>
<keyword evidence="2" id="KW-1185">Reference proteome</keyword>
<reference evidence="1 2" key="1">
    <citation type="submission" date="2020-10" db="EMBL/GenBank/DDBJ databases">
        <title>Sequencing the genomes of 1000 actinobacteria strains.</title>
        <authorList>
            <person name="Klenk H.-P."/>
        </authorList>
    </citation>
    <scope>NUCLEOTIDE SEQUENCE [LARGE SCALE GENOMIC DNA]</scope>
    <source>
        <strain evidence="1 2">DSM 41803</strain>
    </source>
</reference>
<dbReference type="EMBL" id="JADBGF010000001">
    <property type="protein sequence ID" value="MBE1600898.1"/>
    <property type="molecule type" value="Genomic_DNA"/>
</dbReference>
<organism evidence="1 2">
    <name type="scientific">Streptomyces stelliscabiei</name>
    <dbReference type="NCBI Taxonomy" id="146820"/>
    <lineage>
        <taxon>Bacteria</taxon>
        <taxon>Bacillati</taxon>
        <taxon>Actinomycetota</taxon>
        <taxon>Actinomycetes</taxon>
        <taxon>Kitasatosporales</taxon>
        <taxon>Streptomycetaceae</taxon>
        <taxon>Streptomyces</taxon>
    </lineage>
</organism>
<accession>A0A8I0P7E9</accession>
<evidence type="ECO:0000313" key="2">
    <source>
        <dbReference type="Proteomes" id="UP000629287"/>
    </source>
</evidence>
<gene>
    <name evidence="1" type="ORF">H4687_007027</name>
</gene>
<dbReference type="GeneID" id="86833774"/>
<name>A0A8I0P7E9_9ACTN</name>
<protein>
    <submittedName>
        <fullName evidence="1">Uncharacterized protein</fullName>
    </submittedName>
</protein>
<sequence length="63" mass="7000">MTGPLAGTVWWDGRAICDRIVPLSPDHLGGARPVRFAEWLRHGSWALLPPDWPPHPSTPVVPR</sequence>
<proteinExistence type="predicted"/>
<evidence type="ECO:0000313" key="1">
    <source>
        <dbReference type="EMBL" id="MBE1600898.1"/>
    </source>
</evidence>
<dbReference type="RefSeq" id="WP_046918939.1">
    <property type="nucleotide sequence ID" value="NZ_JADBGF010000001.1"/>
</dbReference>
<comment type="caution">
    <text evidence="1">The sequence shown here is derived from an EMBL/GenBank/DDBJ whole genome shotgun (WGS) entry which is preliminary data.</text>
</comment>